<comment type="catalytic activity">
    <reaction evidence="10 11">
        <text>L-glutamyl-tRNA(Gln) + L-glutamine + ATP + H2O = L-glutaminyl-tRNA(Gln) + L-glutamate + ADP + phosphate + H(+)</text>
        <dbReference type="Rhea" id="RHEA:17521"/>
        <dbReference type="Rhea" id="RHEA-COMP:9681"/>
        <dbReference type="Rhea" id="RHEA-COMP:9684"/>
        <dbReference type="ChEBI" id="CHEBI:15377"/>
        <dbReference type="ChEBI" id="CHEBI:15378"/>
        <dbReference type="ChEBI" id="CHEBI:29985"/>
        <dbReference type="ChEBI" id="CHEBI:30616"/>
        <dbReference type="ChEBI" id="CHEBI:43474"/>
        <dbReference type="ChEBI" id="CHEBI:58359"/>
        <dbReference type="ChEBI" id="CHEBI:78520"/>
        <dbReference type="ChEBI" id="CHEBI:78521"/>
        <dbReference type="ChEBI" id="CHEBI:456216"/>
    </reaction>
</comment>
<dbReference type="SUPFAM" id="SSF55931">
    <property type="entry name" value="Glutamine synthetase/guanido kinase"/>
    <property type="match status" value="1"/>
</dbReference>
<evidence type="ECO:0000259" key="12">
    <source>
        <dbReference type="SMART" id="SM00845"/>
    </source>
</evidence>
<proteinExistence type="inferred from homology"/>
<comment type="catalytic activity">
    <reaction evidence="9 11">
        <text>L-aspartyl-tRNA(Asn) + L-glutamine + ATP + H2O = L-asparaginyl-tRNA(Asn) + L-glutamate + ADP + phosphate + 2 H(+)</text>
        <dbReference type="Rhea" id="RHEA:14513"/>
        <dbReference type="Rhea" id="RHEA-COMP:9674"/>
        <dbReference type="Rhea" id="RHEA-COMP:9677"/>
        <dbReference type="ChEBI" id="CHEBI:15377"/>
        <dbReference type="ChEBI" id="CHEBI:15378"/>
        <dbReference type="ChEBI" id="CHEBI:29985"/>
        <dbReference type="ChEBI" id="CHEBI:30616"/>
        <dbReference type="ChEBI" id="CHEBI:43474"/>
        <dbReference type="ChEBI" id="CHEBI:58359"/>
        <dbReference type="ChEBI" id="CHEBI:78515"/>
        <dbReference type="ChEBI" id="CHEBI:78516"/>
        <dbReference type="ChEBI" id="CHEBI:456216"/>
    </reaction>
</comment>
<dbReference type="InterPro" id="IPR017958">
    <property type="entry name" value="Gln-tRNA_amidoTrfase_suB_CS"/>
</dbReference>
<dbReference type="PANTHER" id="PTHR11659">
    <property type="entry name" value="GLUTAMYL-TRNA GLN AMIDOTRANSFERASE SUBUNIT B MITOCHONDRIAL AND PROKARYOTIC PET112-RELATED"/>
    <property type="match status" value="1"/>
</dbReference>
<sequence>MASSQLLASGQHPVSTVIGLEVHVQLKTQTKLFCGCTTQFGMPANSQVCPVCLGMPGSLPVMNREAIKLSVRTGLAINCSIPPMTKWDRKQYFYPDLPKGYQISQFDLPICADGFLEIQDPANEDKTRRIGIVRAHLEEDAGKSMHDEAAGVSDTKIDLNRCGTPLLEIVSQPEMRSSDEAKAYLSELKLLLTHLEVSDCEMAQGSLRVDANVNLHIDVDGKKVATPIVEIKNLNSFRNVQRAIDYEVSRQVVAWEDTGGTIDDAPKTTRGWDDQAEKTFEQREKELSADYRYFPDPDLLPVRLPVEFVDSIRETLGELPAVTRTRLQDQYGIKMYDADVIVNQGKSMIDYFEAAATASGDAKKTSSWVMQDVMRTMKDRDLSIETFPVPAATLGELVKEITDGKLDTSRGRDVFEHLTTHEQSLAEAKTALGIESVDDDALTSLCEQLLASNPQVVADVKDGKQQAVGALIGQARKKNPNANPQAVRQTLLDLIAEM</sequence>
<reference evidence="13 14" key="1">
    <citation type="submission" date="2017-05" db="EMBL/GenBank/DDBJ databases">
        <authorList>
            <person name="Varghese N."/>
            <person name="Submissions S."/>
        </authorList>
    </citation>
    <scope>NUCLEOTIDE SEQUENCE [LARGE SCALE GENOMIC DNA]</scope>
    <source>
        <strain evidence="13 14">DSM 25457</strain>
    </source>
</reference>
<dbReference type="PANTHER" id="PTHR11659:SF0">
    <property type="entry name" value="GLUTAMYL-TRNA(GLN) AMIDOTRANSFERASE SUBUNIT B, MITOCHONDRIAL"/>
    <property type="match status" value="1"/>
</dbReference>
<dbReference type="NCBIfam" id="NF004014">
    <property type="entry name" value="PRK05477.1-4"/>
    <property type="match status" value="1"/>
</dbReference>
<comment type="subunit">
    <text evidence="2 11">Heterotrimer of A, B and C subunits.</text>
</comment>
<keyword evidence="6 11" id="KW-0067">ATP-binding</keyword>
<evidence type="ECO:0000313" key="13">
    <source>
        <dbReference type="EMBL" id="SMP56170.1"/>
    </source>
</evidence>
<dbReference type="HAMAP" id="MF_00121">
    <property type="entry name" value="GatB"/>
    <property type="match status" value="1"/>
</dbReference>
<protein>
    <recommendedName>
        <fullName evidence="3 11">Aspartyl/glutamyl-tRNA(Asn/Gln) amidotransferase subunit B</fullName>
        <shortName evidence="11">Asp/Glu-ADT subunit B</shortName>
        <ecNumber evidence="11">6.3.5.-</ecNumber>
    </recommendedName>
</protein>
<comment type="function">
    <text evidence="8 11">Allows the formation of correctly charged Asn-tRNA(Asn) or Gln-tRNA(Gln) through the transamidation of misacylated Asp-tRNA(Asn) or Glu-tRNA(Gln) in organisms which lack either or both of asparaginyl-tRNA or glutaminyl-tRNA synthetases. The reaction takes place in the presence of glutamine and ATP through an activated phospho-Asp-tRNA(Asn) or phospho-Glu-tRNA(Gln).</text>
</comment>
<comment type="caution">
    <text evidence="13">The sequence shown here is derived from an EMBL/GenBank/DDBJ whole genome shotgun (WGS) entry which is preliminary data.</text>
</comment>
<dbReference type="InterPro" id="IPR023168">
    <property type="entry name" value="GatB_Yqey_C_2"/>
</dbReference>
<dbReference type="NCBIfam" id="NF004012">
    <property type="entry name" value="PRK05477.1-2"/>
    <property type="match status" value="1"/>
</dbReference>
<dbReference type="RefSeq" id="WP_283432571.1">
    <property type="nucleotide sequence ID" value="NZ_FXUG01000005.1"/>
</dbReference>
<dbReference type="InterPro" id="IPR014746">
    <property type="entry name" value="Gln_synth/guanido_kin_cat_dom"/>
</dbReference>
<keyword evidence="5 11" id="KW-0547">Nucleotide-binding</keyword>
<keyword evidence="14" id="KW-1185">Reference proteome</keyword>
<keyword evidence="7 11" id="KW-0648">Protein biosynthesis</keyword>
<dbReference type="InterPro" id="IPR006075">
    <property type="entry name" value="Asn/Gln-tRNA_Trfase_suB/E_cat"/>
</dbReference>
<evidence type="ECO:0000256" key="2">
    <source>
        <dbReference type="ARBA" id="ARBA00011123"/>
    </source>
</evidence>
<evidence type="ECO:0000256" key="8">
    <source>
        <dbReference type="ARBA" id="ARBA00024799"/>
    </source>
</evidence>
<gene>
    <name evidence="11" type="primary">gatB</name>
    <name evidence="13" type="ORF">SAMN06265222_10599</name>
</gene>
<evidence type="ECO:0000256" key="5">
    <source>
        <dbReference type="ARBA" id="ARBA00022741"/>
    </source>
</evidence>
<dbReference type="EMBL" id="FXUG01000005">
    <property type="protein sequence ID" value="SMP56170.1"/>
    <property type="molecule type" value="Genomic_DNA"/>
</dbReference>
<evidence type="ECO:0000256" key="7">
    <source>
        <dbReference type="ARBA" id="ARBA00022917"/>
    </source>
</evidence>
<feature type="domain" description="Asn/Gln amidotransferase" evidence="12">
    <location>
        <begin position="350"/>
        <end position="495"/>
    </location>
</feature>
<evidence type="ECO:0000256" key="9">
    <source>
        <dbReference type="ARBA" id="ARBA00047380"/>
    </source>
</evidence>
<evidence type="ECO:0000313" key="14">
    <source>
        <dbReference type="Proteomes" id="UP001158067"/>
    </source>
</evidence>
<evidence type="ECO:0000256" key="3">
    <source>
        <dbReference type="ARBA" id="ARBA00016923"/>
    </source>
</evidence>
<dbReference type="NCBIfam" id="TIGR00133">
    <property type="entry name" value="gatB"/>
    <property type="match status" value="1"/>
</dbReference>
<accession>A0ABY1Q5B8</accession>
<dbReference type="Pfam" id="PF02637">
    <property type="entry name" value="GatB_Yqey"/>
    <property type="match status" value="1"/>
</dbReference>
<dbReference type="SUPFAM" id="SSF89095">
    <property type="entry name" value="GatB/YqeY motif"/>
    <property type="match status" value="1"/>
</dbReference>
<evidence type="ECO:0000256" key="10">
    <source>
        <dbReference type="ARBA" id="ARBA00047913"/>
    </source>
</evidence>
<dbReference type="PROSITE" id="PS01234">
    <property type="entry name" value="GATB"/>
    <property type="match status" value="1"/>
</dbReference>
<evidence type="ECO:0000256" key="4">
    <source>
        <dbReference type="ARBA" id="ARBA00022598"/>
    </source>
</evidence>
<dbReference type="InterPro" id="IPR018027">
    <property type="entry name" value="Asn/Gln_amidotransferase"/>
</dbReference>
<evidence type="ECO:0000256" key="6">
    <source>
        <dbReference type="ARBA" id="ARBA00022840"/>
    </source>
</evidence>
<dbReference type="InterPro" id="IPR003789">
    <property type="entry name" value="Asn/Gln_tRNA_amidoTrase-B-like"/>
</dbReference>
<organism evidence="13 14">
    <name type="scientific">Neorhodopirellula lusitana</name>
    <dbReference type="NCBI Taxonomy" id="445327"/>
    <lineage>
        <taxon>Bacteria</taxon>
        <taxon>Pseudomonadati</taxon>
        <taxon>Planctomycetota</taxon>
        <taxon>Planctomycetia</taxon>
        <taxon>Pirellulales</taxon>
        <taxon>Pirellulaceae</taxon>
        <taxon>Neorhodopirellula</taxon>
    </lineage>
</organism>
<dbReference type="SMART" id="SM00845">
    <property type="entry name" value="GatB_Yqey"/>
    <property type="match status" value="1"/>
</dbReference>
<dbReference type="InterPro" id="IPR017959">
    <property type="entry name" value="Asn/Gln-tRNA_amidoTrfase_suB/E"/>
</dbReference>
<dbReference type="Pfam" id="PF02934">
    <property type="entry name" value="GatB_N"/>
    <property type="match status" value="1"/>
</dbReference>
<dbReference type="Gene3D" id="1.10.10.410">
    <property type="match status" value="1"/>
</dbReference>
<name>A0ABY1Q5B8_9BACT</name>
<evidence type="ECO:0000256" key="11">
    <source>
        <dbReference type="HAMAP-Rule" id="MF_00121"/>
    </source>
</evidence>
<keyword evidence="4 11" id="KW-0436">Ligase</keyword>
<comment type="similarity">
    <text evidence="1 11">Belongs to the GatB/GatE family. GatB subfamily.</text>
</comment>
<dbReference type="InterPro" id="IPR004413">
    <property type="entry name" value="GatB"/>
</dbReference>
<evidence type="ECO:0000256" key="1">
    <source>
        <dbReference type="ARBA" id="ARBA00005306"/>
    </source>
</evidence>
<dbReference type="Proteomes" id="UP001158067">
    <property type="component" value="Unassembled WGS sequence"/>
</dbReference>
<dbReference type="EC" id="6.3.5.-" evidence="11"/>